<gene>
    <name evidence="1" type="ORF">HUK82_16205</name>
</gene>
<proteinExistence type="predicted"/>
<accession>A0A850PHG8</accession>
<organism evidence="1 2">
    <name type="scientific">Ameyamaea chiangmaiensis</name>
    <dbReference type="NCBI Taxonomy" id="442969"/>
    <lineage>
        <taxon>Bacteria</taxon>
        <taxon>Pseudomonadati</taxon>
        <taxon>Pseudomonadota</taxon>
        <taxon>Alphaproteobacteria</taxon>
        <taxon>Acetobacterales</taxon>
        <taxon>Acetobacteraceae</taxon>
        <taxon>Ameyamaea</taxon>
    </lineage>
</organism>
<dbReference type="EMBL" id="JABXXR010000267">
    <property type="protein sequence ID" value="NVN42089.1"/>
    <property type="molecule type" value="Genomic_DNA"/>
</dbReference>
<comment type="caution">
    <text evidence="1">The sequence shown here is derived from an EMBL/GenBank/DDBJ whole genome shotgun (WGS) entry which is preliminary data.</text>
</comment>
<evidence type="ECO:0000313" key="1">
    <source>
        <dbReference type="EMBL" id="NVN42089.1"/>
    </source>
</evidence>
<feature type="non-terminal residue" evidence="1">
    <location>
        <position position="1"/>
    </location>
</feature>
<sequence length="44" mass="4303">SGGGAGVAQAVRRLEREIADVMALAGVPTLDALRAGGSGLVWGP</sequence>
<reference evidence="1 2" key="1">
    <citation type="submission" date="2020-06" db="EMBL/GenBank/DDBJ databases">
        <title>Description of novel acetic acid bacteria.</title>
        <authorList>
            <person name="Sombolestani A."/>
        </authorList>
    </citation>
    <scope>NUCLEOTIDE SEQUENCE [LARGE SCALE GENOMIC DNA]</scope>
    <source>
        <strain evidence="1 2">LMG 27010</strain>
    </source>
</reference>
<evidence type="ECO:0000313" key="2">
    <source>
        <dbReference type="Proteomes" id="UP000585665"/>
    </source>
</evidence>
<keyword evidence="2" id="KW-1185">Reference proteome</keyword>
<protein>
    <submittedName>
        <fullName evidence="1">Alpha-hydroxy-acid oxidizing protein</fullName>
    </submittedName>
</protein>
<name>A0A850PHG8_9PROT</name>
<dbReference type="AlphaFoldDB" id="A0A850PHG8"/>
<dbReference type="Proteomes" id="UP000585665">
    <property type="component" value="Unassembled WGS sequence"/>
</dbReference>